<protein>
    <submittedName>
        <fullName evidence="1">Uncharacterized protein</fullName>
    </submittedName>
</protein>
<name>A0ACD5GVZ2_9CYAN</name>
<accession>A0ACD5GVZ2</accession>
<keyword evidence="2" id="KW-1185">Reference proteome</keyword>
<dbReference type="EMBL" id="CP182909">
    <property type="protein sequence ID" value="XPM65065.1"/>
    <property type="molecule type" value="Genomic_DNA"/>
</dbReference>
<dbReference type="Proteomes" id="UP000095472">
    <property type="component" value="Chromosome"/>
</dbReference>
<evidence type="ECO:0000313" key="2">
    <source>
        <dbReference type="Proteomes" id="UP000095472"/>
    </source>
</evidence>
<gene>
    <name evidence="1" type="ORF">BH720_004250</name>
</gene>
<sequence>MKSAIASFIQSHPNTVILSLSGVTLVDIIHARYQNTALPAYHAAHYPTLLAYIAEDIKSYPRNYDDNRRQKLRQLPIYRTNLDKLVALNQDNVYLPGEGYEPPAFAGELHLLDLGKKPQEWLPFYQALQVPMLHRARLIQKCLLVDYPTLSSPEQLEVLTWIRDNWEKALREVEKANENPQAFKEQLASAKLIRCLDGRLRAIRGIYSPESKIVRRLLGEGAAIPDMEFYATDYPLWMHFFTDLGMQVKPSPDDLLTCVENLIQQAFQSGVASVTDGVQSILNYLVEHWEDLKNATLSKNNQKLFEALRDRAWLTVEQDPEKLQRFPAAIQPQNRLYKAQEICFTTEAHLMASCKPILACDRDFIKSEIRLALGFEAVNLPQVLDYFSALITLWENNPSIPTEELKKYSHALQPLYNFLYKAYLDRPENTDRQRQQLKAQFENRPCLWDEATQQFWKPIHAFIDEVPCFGSYRTSIPFTHRLGEVYQLLGQRRSPELADYLNFLQELEQNNPETPLKSEDSQLVLQVFYALEYHSRLEDFSLSPDSLFLTAKGGLRAAREILINDAPWRKEHISENYLLYPQITPILAQKAGCLSLMKDTFEQPKAVKLTLNAQALADCRKWQLTLNSTEFLKGLKRLIYHESENEITDELDFLATARIQPAQLIQVDLNREDGTCLASDIPGSHFYNSQENSLQILWSENRTVTLYYLAECLNQNLGKNSLSNLLPLANILDIEAVRIPELLNRLKIRALSEPEENSKSDRTLIEHWTLQFYQHLGYTQIEPTEPGSGFDYCCSAETLPKLQVTTKVVNTQTPTIRLSWEEWQQMQAYPGEYQLLVLIEQGDRTHSIYQIPNIWQTLRETEAKIKTQSNATPPTLIEFEFNPQTQQNDLLLNWSLFSPYLRSVSDELKFLS</sequence>
<reference evidence="1 2" key="1">
    <citation type="journal article" date="2016" name="Genome Announc.">
        <title>Draft Genome Sequence of the Thermotolerant Cyanobacterium Desertifilum sp. IPPAS B-1220.</title>
        <authorList>
            <person name="Mironov K.S."/>
            <person name="Sinetova M.A."/>
            <person name="Bolatkhan K."/>
            <person name="Zayadan B.K."/>
            <person name="Ustinova V.V."/>
            <person name="Kupriyanova E.V."/>
            <person name="Skrypnik A.N."/>
            <person name="Gogoleva N.E."/>
            <person name="Gogolev Y.V."/>
            <person name="Los D.A."/>
        </authorList>
    </citation>
    <scope>NUCLEOTIDE SEQUENCE [LARGE SCALE GENOMIC DNA]</scope>
    <source>
        <strain evidence="1 2">IPPAS B-1220</strain>
    </source>
</reference>
<proteinExistence type="predicted"/>
<evidence type="ECO:0000313" key="1">
    <source>
        <dbReference type="EMBL" id="XPM65065.1"/>
    </source>
</evidence>
<organism evidence="1 2">
    <name type="scientific">Desertifilum tharense IPPAS B-1220</name>
    <dbReference type="NCBI Taxonomy" id="1781255"/>
    <lineage>
        <taxon>Bacteria</taxon>
        <taxon>Bacillati</taxon>
        <taxon>Cyanobacteriota</taxon>
        <taxon>Cyanophyceae</taxon>
        <taxon>Desertifilales</taxon>
        <taxon>Desertifilaceae</taxon>
        <taxon>Desertifilum</taxon>
    </lineage>
</organism>